<proteinExistence type="predicted"/>
<organism evidence="1 2">
    <name type="scientific">Kluyvera georgiana ATCC 51603</name>
    <dbReference type="NCBI Taxonomy" id="1354264"/>
    <lineage>
        <taxon>Bacteria</taxon>
        <taxon>Pseudomonadati</taxon>
        <taxon>Pseudomonadota</taxon>
        <taxon>Gammaproteobacteria</taxon>
        <taxon>Enterobacterales</taxon>
        <taxon>Enterobacteriaceae</taxon>
        <taxon>Kluyvera</taxon>
    </lineage>
</organism>
<keyword evidence="2" id="KW-1185">Reference proteome</keyword>
<dbReference type="Pfam" id="PF07799">
    <property type="entry name" value="DUF1643"/>
    <property type="match status" value="1"/>
</dbReference>
<comment type="caution">
    <text evidence="1">The sequence shown here is derived from an EMBL/GenBank/DDBJ whole genome shotgun (WGS) entry which is preliminary data.</text>
</comment>
<evidence type="ECO:0000313" key="2">
    <source>
        <dbReference type="Proteomes" id="UP000078386"/>
    </source>
</evidence>
<reference evidence="1 2" key="1">
    <citation type="submission" date="2016-04" db="EMBL/GenBank/DDBJ databases">
        <title>ATOL: Assembling a taxonomically balanced genome-scale reconstruction of the evolutionary history of the Enterobacteriaceae.</title>
        <authorList>
            <person name="Plunkett G.III."/>
            <person name="Neeno-Eckwall E.C."/>
            <person name="Glasner J.D."/>
            <person name="Perna N.T."/>
        </authorList>
    </citation>
    <scope>NUCLEOTIDE SEQUENCE [LARGE SCALE GENOMIC DNA]</scope>
    <source>
        <strain evidence="1 2">ATCC 51603</strain>
    </source>
</reference>
<name>A0A1B7JLK1_9ENTR</name>
<sequence>MEMLKYAVFSDCKQYRYSIARTWDETKPYAVFIGLNPSYADAEQDDPTLGRCISFAQRWGMGGVRIVNLFAFVHTNRFEMMKAADPVGADNDLYIVETVVNAGVVVAAWGNEGRHLQRSAAIRALLPADTKCFKINATGEPKHPLYVHGDTALIPFI</sequence>
<dbReference type="InterPro" id="IPR012441">
    <property type="entry name" value="DUF1643"/>
</dbReference>
<protein>
    <submittedName>
        <fullName evidence="1">Uncharacterized DUF1643 family protein</fullName>
    </submittedName>
</protein>
<dbReference type="PIRSF" id="PIRSF032209">
    <property type="entry name" value="UCP032209"/>
    <property type="match status" value="1"/>
</dbReference>
<evidence type="ECO:0000313" key="1">
    <source>
        <dbReference type="EMBL" id="OAT48771.1"/>
    </source>
</evidence>
<dbReference type="InterPro" id="IPR016992">
    <property type="entry name" value="UCP032209"/>
</dbReference>
<dbReference type="EMBL" id="LXEU01000073">
    <property type="protein sequence ID" value="OAT48771.1"/>
    <property type="molecule type" value="Genomic_DNA"/>
</dbReference>
<dbReference type="RefSeq" id="WP_077254484.1">
    <property type="nucleotide sequence ID" value="NZ_LXEU01000073.1"/>
</dbReference>
<dbReference type="Proteomes" id="UP000078386">
    <property type="component" value="Unassembled WGS sequence"/>
</dbReference>
<gene>
    <name evidence="1" type="ORF">M989_03656</name>
</gene>
<dbReference type="AlphaFoldDB" id="A0A1B7JLK1"/>
<accession>A0A1B7JLK1</accession>
<dbReference type="PATRIC" id="fig|1354264.4.peg.3792"/>